<dbReference type="EMBL" id="SNRW01000417">
    <property type="protein sequence ID" value="KAA6401272.1"/>
    <property type="molecule type" value="Genomic_DNA"/>
</dbReference>
<keyword evidence="3" id="KW-0808">Transferase</keyword>
<evidence type="ECO:0000256" key="2">
    <source>
        <dbReference type="ARBA" id="ARBA00022527"/>
    </source>
</evidence>
<keyword evidence="5 11" id="KW-0418">Kinase</keyword>
<sequence length="309" mass="35742">MGNNQSRTVKKHKYQDYQRIRELSRGSFGRVLLVKLKKNPKVELIMKRLPYLDQKDKRAADEEIAMLKKLLTKYTVQFYSSFIYDDDICIIMEYCEGGNLRELLERMERSNFEKIQKQSFKILFDVLSGLQSLHSLGIVHRDLKPENIFFDKDGNSKLGDFGLSMKVFSKSYIKAAGTKDYSPPESLRQNKMTFQSDIWSLGVILVELLTGKHPYEGQSPEETIMNIRNGRMAQLPSEIQGEVREMIEAMLNTDPTRRPSAEELLDSDLLKKSIFVEKKSKKKKLNCCWISFGVGLAAFVILRMFLLVQ</sequence>
<dbReference type="PROSITE" id="PS00108">
    <property type="entry name" value="PROTEIN_KINASE_ST"/>
    <property type="match status" value="1"/>
</dbReference>
<dbReference type="SMART" id="SM00220">
    <property type="entry name" value="S_TKc"/>
    <property type="match status" value="1"/>
</dbReference>
<dbReference type="InterPro" id="IPR051131">
    <property type="entry name" value="NEK_Ser/Thr_kinase_NIMA"/>
</dbReference>
<evidence type="ECO:0000259" key="10">
    <source>
        <dbReference type="PROSITE" id="PS50011"/>
    </source>
</evidence>
<feature type="domain" description="Protein kinase" evidence="10">
    <location>
        <begin position="17"/>
        <end position="270"/>
    </location>
</feature>
<evidence type="ECO:0000256" key="1">
    <source>
        <dbReference type="ARBA" id="ARBA00012513"/>
    </source>
</evidence>
<keyword evidence="9" id="KW-0812">Transmembrane</keyword>
<evidence type="ECO:0000256" key="8">
    <source>
        <dbReference type="ARBA" id="ARBA00048679"/>
    </source>
</evidence>
<evidence type="ECO:0000256" key="4">
    <source>
        <dbReference type="ARBA" id="ARBA00022741"/>
    </source>
</evidence>
<organism evidence="11 12">
    <name type="scientific">Streblomastix strix</name>
    <dbReference type="NCBI Taxonomy" id="222440"/>
    <lineage>
        <taxon>Eukaryota</taxon>
        <taxon>Metamonada</taxon>
        <taxon>Preaxostyla</taxon>
        <taxon>Oxymonadida</taxon>
        <taxon>Streblomastigidae</taxon>
        <taxon>Streblomastix</taxon>
    </lineage>
</organism>
<dbReference type="InterPro" id="IPR008271">
    <property type="entry name" value="Ser/Thr_kinase_AS"/>
</dbReference>
<evidence type="ECO:0000313" key="12">
    <source>
        <dbReference type="Proteomes" id="UP000324800"/>
    </source>
</evidence>
<gene>
    <name evidence="11" type="ORF">EZS28_003210</name>
</gene>
<keyword evidence="9" id="KW-0472">Membrane</keyword>
<proteinExistence type="predicted"/>
<evidence type="ECO:0000256" key="7">
    <source>
        <dbReference type="ARBA" id="ARBA00047899"/>
    </source>
</evidence>
<keyword evidence="2" id="KW-0723">Serine/threonine-protein kinase</keyword>
<keyword evidence="6" id="KW-0067">ATP-binding</keyword>
<evidence type="ECO:0000256" key="5">
    <source>
        <dbReference type="ARBA" id="ARBA00022777"/>
    </source>
</evidence>
<dbReference type="OrthoDB" id="248923at2759"/>
<comment type="caution">
    <text evidence="11">The sequence shown here is derived from an EMBL/GenBank/DDBJ whole genome shotgun (WGS) entry which is preliminary data.</text>
</comment>
<dbReference type="PANTHER" id="PTHR44899">
    <property type="entry name" value="CAMK FAMILY PROTEIN KINASE"/>
    <property type="match status" value="1"/>
</dbReference>
<evidence type="ECO:0000256" key="9">
    <source>
        <dbReference type="SAM" id="Phobius"/>
    </source>
</evidence>
<feature type="transmembrane region" description="Helical" evidence="9">
    <location>
        <begin position="287"/>
        <end position="308"/>
    </location>
</feature>
<dbReference type="PANTHER" id="PTHR44899:SF3">
    <property type="entry name" value="SERINE_THREONINE-PROTEIN KINASE NEK1"/>
    <property type="match status" value="1"/>
</dbReference>
<dbReference type="GO" id="GO:0004674">
    <property type="term" value="F:protein serine/threonine kinase activity"/>
    <property type="evidence" value="ECO:0007669"/>
    <property type="project" value="UniProtKB-KW"/>
</dbReference>
<dbReference type="Pfam" id="PF00069">
    <property type="entry name" value="Pkinase"/>
    <property type="match status" value="1"/>
</dbReference>
<dbReference type="Gene3D" id="1.10.510.10">
    <property type="entry name" value="Transferase(Phosphotransferase) domain 1"/>
    <property type="match status" value="1"/>
</dbReference>
<dbReference type="AlphaFoldDB" id="A0A5J4X3C8"/>
<keyword evidence="4" id="KW-0547">Nucleotide-binding</keyword>
<dbReference type="PROSITE" id="PS50011">
    <property type="entry name" value="PROTEIN_KINASE_DOM"/>
    <property type="match status" value="1"/>
</dbReference>
<dbReference type="InterPro" id="IPR000719">
    <property type="entry name" value="Prot_kinase_dom"/>
</dbReference>
<dbReference type="Proteomes" id="UP000324800">
    <property type="component" value="Unassembled WGS sequence"/>
</dbReference>
<comment type="catalytic activity">
    <reaction evidence="8">
        <text>L-seryl-[protein] + ATP = O-phospho-L-seryl-[protein] + ADP + H(+)</text>
        <dbReference type="Rhea" id="RHEA:17989"/>
        <dbReference type="Rhea" id="RHEA-COMP:9863"/>
        <dbReference type="Rhea" id="RHEA-COMP:11604"/>
        <dbReference type="ChEBI" id="CHEBI:15378"/>
        <dbReference type="ChEBI" id="CHEBI:29999"/>
        <dbReference type="ChEBI" id="CHEBI:30616"/>
        <dbReference type="ChEBI" id="CHEBI:83421"/>
        <dbReference type="ChEBI" id="CHEBI:456216"/>
        <dbReference type="EC" id="2.7.11.1"/>
    </reaction>
</comment>
<dbReference type="PIRSF" id="PIRSF000654">
    <property type="entry name" value="Integrin-linked_kinase"/>
    <property type="match status" value="1"/>
</dbReference>
<keyword evidence="9" id="KW-1133">Transmembrane helix</keyword>
<evidence type="ECO:0000256" key="3">
    <source>
        <dbReference type="ARBA" id="ARBA00022679"/>
    </source>
</evidence>
<dbReference type="InterPro" id="IPR011009">
    <property type="entry name" value="Kinase-like_dom_sf"/>
</dbReference>
<dbReference type="GO" id="GO:0005524">
    <property type="term" value="F:ATP binding"/>
    <property type="evidence" value="ECO:0007669"/>
    <property type="project" value="UniProtKB-KW"/>
</dbReference>
<protein>
    <recommendedName>
        <fullName evidence="1">non-specific serine/threonine protein kinase</fullName>
        <ecNumber evidence="1">2.7.11.1</ecNumber>
    </recommendedName>
</protein>
<evidence type="ECO:0000313" key="11">
    <source>
        <dbReference type="EMBL" id="KAA6401272.1"/>
    </source>
</evidence>
<accession>A0A5J4X3C8</accession>
<comment type="catalytic activity">
    <reaction evidence="7">
        <text>L-threonyl-[protein] + ATP = O-phospho-L-threonyl-[protein] + ADP + H(+)</text>
        <dbReference type="Rhea" id="RHEA:46608"/>
        <dbReference type="Rhea" id="RHEA-COMP:11060"/>
        <dbReference type="Rhea" id="RHEA-COMP:11605"/>
        <dbReference type="ChEBI" id="CHEBI:15378"/>
        <dbReference type="ChEBI" id="CHEBI:30013"/>
        <dbReference type="ChEBI" id="CHEBI:30616"/>
        <dbReference type="ChEBI" id="CHEBI:61977"/>
        <dbReference type="ChEBI" id="CHEBI:456216"/>
        <dbReference type="EC" id="2.7.11.1"/>
    </reaction>
</comment>
<evidence type="ECO:0000256" key="6">
    <source>
        <dbReference type="ARBA" id="ARBA00022840"/>
    </source>
</evidence>
<name>A0A5J4X3C8_9EUKA</name>
<reference evidence="11 12" key="1">
    <citation type="submission" date="2019-03" db="EMBL/GenBank/DDBJ databases">
        <title>Single cell metagenomics reveals metabolic interactions within the superorganism composed of flagellate Streblomastix strix and complex community of Bacteroidetes bacteria on its surface.</title>
        <authorList>
            <person name="Treitli S.C."/>
            <person name="Kolisko M."/>
            <person name="Husnik F."/>
            <person name="Keeling P."/>
            <person name="Hampl V."/>
        </authorList>
    </citation>
    <scope>NUCLEOTIDE SEQUENCE [LARGE SCALE GENOMIC DNA]</scope>
    <source>
        <strain evidence="11">ST1C</strain>
    </source>
</reference>
<dbReference type="SUPFAM" id="SSF56112">
    <property type="entry name" value="Protein kinase-like (PK-like)"/>
    <property type="match status" value="1"/>
</dbReference>
<dbReference type="EC" id="2.7.11.1" evidence="1"/>